<reference evidence="2 3" key="2">
    <citation type="submission" date="2018-06" db="EMBL/GenBank/DDBJ databases">
        <title>Metagenomic assembly of (sub)arctic Cyanobacteria and their associated microbiome from non-axenic cultures.</title>
        <authorList>
            <person name="Baurain D."/>
        </authorList>
    </citation>
    <scope>NUCLEOTIDE SEQUENCE [LARGE SCALE GENOMIC DNA]</scope>
    <source>
        <strain evidence="2">ULC066bin1</strain>
    </source>
</reference>
<gene>
    <name evidence="2" type="ORF">DCF19_23420</name>
</gene>
<organism evidence="2 3">
    <name type="scientific">Pseudanabaena frigida</name>
    <dbReference type="NCBI Taxonomy" id="945775"/>
    <lineage>
        <taxon>Bacteria</taxon>
        <taxon>Bacillati</taxon>
        <taxon>Cyanobacteriota</taxon>
        <taxon>Cyanophyceae</taxon>
        <taxon>Pseudanabaenales</taxon>
        <taxon>Pseudanabaenaceae</taxon>
        <taxon>Pseudanabaena</taxon>
    </lineage>
</organism>
<evidence type="ECO:0000313" key="3">
    <source>
        <dbReference type="Proteomes" id="UP000249467"/>
    </source>
</evidence>
<sequence length="114" mass="13377">MTISRASRRPIQPKLRSMPLRKTPSAIYIQMHQLANEKERLQEELVRVCDRQQQIMNRLVELDRNLEQLDSEVENNAVSAEMSEAQFVNKIKAKPTERIQTTRGVTYESMTIEY</sequence>
<dbReference type="EMBL" id="QBML01000053">
    <property type="protein sequence ID" value="PZO35672.1"/>
    <property type="molecule type" value="Genomic_DNA"/>
</dbReference>
<protein>
    <recommendedName>
        <fullName evidence="4">Gas vesicle protein</fullName>
    </recommendedName>
</protein>
<dbReference type="AlphaFoldDB" id="A0A2W4VTA1"/>
<evidence type="ECO:0000256" key="1">
    <source>
        <dbReference type="SAM" id="Coils"/>
    </source>
</evidence>
<comment type="caution">
    <text evidence="2">The sequence shown here is derived from an EMBL/GenBank/DDBJ whole genome shotgun (WGS) entry which is preliminary data.</text>
</comment>
<proteinExistence type="predicted"/>
<name>A0A2W4VTA1_9CYAN</name>
<accession>A0A2W4VTA1</accession>
<feature type="coiled-coil region" evidence="1">
    <location>
        <begin position="31"/>
        <end position="72"/>
    </location>
</feature>
<reference evidence="2 3" key="1">
    <citation type="submission" date="2018-04" db="EMBL/GenBank/DDBJ databases">
        <authorList>
            <person name="Go L.Y."/>
            <person name="Mitchell J.A."/>
        </authorList>
    </citation>
    <scope>NUCLEOTIDE SEQUENCE [LARGE SCALE GENOMIC DNA]</scope>
    <source>
        <strain evidence="2">ULC066bin1</strain>
    </source>
</reference>
<dbReference type="Proteomes" id="UP000249467">
    <property type="component" value="Unassembled WGS sequence"/>
</dbReference>
<keyword evidence="1" id="KW-0175">Coiled coil</keyword>
<evidence type="ECO:0008006" key="4">
    <source>
        <dbReference type="Google" id="ProtNLM"/>
    </source>
</evidence>
<evidence type="ECO:0000313" key="2">
    <source>
        <dbReference type="EMBL" id="PZO35672.1"/>
    </source>
</evidence>